<evidence type="ECO:0000259" key="4">
    <source>
        <dbReference type="Pfam" id="PF01370"/>
    </source>
</evidence>
<feature type="domain" description="NAD-dependent epimerase/dehydratase" evidence="4">
    <location>
        <begin position="19"/>
        <end position="197"/>
    </location>
</feature>
<name>A0AAN8ZCM6_9MAGN</name>
<evidence type="ECO:0000256" key="2">
    <source>
        <dbReference type="ARBA" id="ARBA00023002"/>
    </source>
</evidence>
<proteinExistence type="inferred from homology"/>
<dbReference type="InterPro" id="IPR001509">
    <property type="entry name" value="Epimerase_deHydtase"/>
</dbReference>
<dbReference type="InterPro" id="IPR050425">
    <property type="entry name" value="NAD(P)_dehydrat-like"/>
</dbReference>
<keyword evidence="2" id="KW-0560">Oxidoreductase</keyword>
<evidence type="ECO:0000313" key="6">
    <source>
        <dbReference type="Proteomes" id="UP001370490"/>
    </source>
</evidence>
<dbReference type="EMBL" id="JBAMMX010000013">
    <property type="protein sequence ID" value="KAK6928773.1"/>
    <property type="molecule type" value="Genomic_DNA"/>
</dbReference>
<dbReference type="GO" id="GO:0016616">
    <property type="term" value="F:oxidoreductase activity, acting on the CH-OH group of donors, NAD or NADP as acceptor"/>
    <property type="evidence" value="ECO:0007669"/>
    <property type="project" value="TreeGrafter"/>
</dbReference>
<dbReference type="FunFam" id="3.40.50.720:FF:000085">
    <property type="entry name" value="Dihydroflavonol reductase"/>
    <property type="match status" value="1"/>
</dbReference>
<organism evidence="5 6">
    <name type="scientific">Dillenia turbinata</name>
    <dbReference type="NCBI Taxonomy" id="194707"/>
    <lineage>
        <taxon>Eukaryota</taxon>
        <taxon>Viridiplantae</taxon>
        <taxon>Streptophyta</taxon>
        <taxon>Embryophyta</taxon>
        <taxon>Tracheophyta</taxon>
        <taxon>Spermatophyta</taxon>
        <taxon>Magnoliopsida</taxon>
        <taxon>eudicotyledons</taxon>
        <taxon>Gunneridae</taxon>
        <taxon>Pentapetalae</taxon>
        <taxon>Dilleniales</taxon>
        <taxon>Dilleniaceae</taxon>
        <taxon>Dillenia</taxon>
    </lineage>
</organism>
<dbReference type="InterPro" id="IPR036291">
    <property type="entry name" value="NAD(P)-bd_dom_sf"/>
</dbReference>
<keyword evidence="1" id="KW-0521">NADP</keyword>
<dbReference type="PANTHER" id="PTHR10366:SF825">
    <property type="entry name" value="NAD(P)-BINDING ROSSMANN-FOLD SUPERFAMILY PROTEIN"/>
    <property type="match status" value="1"/>
</dbReference>
<protein>
    <submittedName>
        <fullName evidence="5">NAD-dependent epimerase/dehydratase</fullName>
    </submittedName>
</protein>
<keyword evidence="6" id="KW-1185">Reference proteome</keyword>
<evidence type="ECO:0000256" key="1">
    <source>
        <dbReference type="ARBA" id="ARBA00022857"/>
    </source>
</evidence>
<accession>A0AAN8ZCM6</accession>
<comment type="similarity">
    <text evidence="3">Belongs to the NAD(P)-dependent epimerase/dehydratase family. Dihydroflavonol-4-reductase subfamily.</text>
</comment>
<reference evidence="5 6" key="1">
    <citation type="submission" date="2023-12" db="EMBL/GenBank/DDBJ databases">
        <title>A high-quality genome assembly for Dillenia turbinata (Dilleniales).</title>
        <authorList>
            <person name="Chanderbali A."/>
        </authorList>
    </citation>
    <scope>NUCLEOTIDE SEQUENCE [LARGE SCALE GENOMIC DNA]</scope>
    <source>
        <strain evidence="5">LSX21</strain>
        <tissue evidence="5">Leaf</tissue>
    </source>
</reference>
<gene>
    <name evidence="5" type="ORF">RJ641_004978</name>
</gene>
<dbReference type="Pfam" id="PF01370">
    <property type="entry name" value="Epimerase"/>
    <property type="match status" value="1"/>
</dbReference>
<evidence type="ECO:0000313" key="5">
    <source>
        <dbReference type="EMBL" id="KAK6928773.1"/>
    </source>
</evidence>
<dbReference type="PANTHER" id="PTHR10366">
    <property type="entry name" value="NAD DEPENDENT EPIMERASE/DEHYDRATASE"/>
    <property type="match status" value="1"/>
</dbReference>
<dbReference type="SUPFAM" id="SSF51735">
    <property type="entry name" value="NAD(P)-binding Rossmann-fold domains"/>
    <property type="match status" value="1"/>
</dbReference>
<dbReference type="Gene3D" id="3.40.50.720">
    <property type="entry name" value="NAD(P)-binding Rossmann-like Domain"/>
    <property type="match status" value="1"/>
</dbReference>
<dbReference type="AlphaFoldDB" id="A0AAN8ZCM6"/>
<evidence type="ECO:0000256" key="3">
    <source>
        <dbReference type="ARBA" id="ARBA00023445"/>
    </source>
</evidence>
<dbReference type="Proteomes" id="UP001370490">
    <property type="component" value="Unassembled WGS sequence"/>
</dbReference>
<comment type="caution">
    <text evidence="5">The sequence shown here is derived from an EMBL/GenBank/DDBJ whole genome shotgun (WGS) entry which is preliminary data.</text>
</comment>
<sequence>MHTTADPRKTEHLVGLDGARERLKLFKANLLEEGSFDSLVEGCDGVFHTASPVLLSAHAQPEELIEPAVKGTLNVLGSCKSSICEKSVVCNGKPLTSDTVVDETWYSGPVFCEENKLHYPLSKTLAEKVAWDFAKEHNIDLVTLHPGVVIGPPLQPTPNLSVEFVLNLLNGKTAISEPNYRFVHVRDVALAHIKAFEILSANGRYIPDGMVVPNYELFKILHRLSPGLVTLEEKYKDDKPFASAYKVSQEKAKSLGINYTPVEVSLKDTFESLREKKFISF</sequence>